<dbReference type="KEGG" id="str:Sterm_3518"/>
<gene>
    <name evidence="1" type="ordered locus">Sterm_3518</name>
</gene>
<keyword evidence="2" id="KW-1185">Reference proteome</keyword>
<organism evidence="1 2">
    <name type="scientific">Sebaldella termitidis (strain ATCC 33386 / NCTC 11300)</name>
    <dbReference type="NCBI Taxonomy" id="526218"/>
    <lineage>
        <taxon>Bacteria</taxon>
        <taxon>Fusobacteriati</taxon>
        <taxon>Fusobacteriota</taxon>
        <taxon>Fusobacteriia</taxon>
        <taxon>Fusobacteriales</taxon>
        <taxon>Leptotrichiaceae</taxon>
        <taxon>Sebaldella</taxon>
    </lineage>
</organism>
<protein>
    <recommendedName>
        <fullName evidence="3">Lipoprotein</fullName>
    </recommendedName>
</protein>
<accession>D1AQU3</accession>
<reference evidence="2" key="1">
    <citation type="submission" date="2009-09" db="EMBL/GenBank/DDBJ databases">
        <title>The complete chromosome of Sebaldella termitidis ATCC 33386.</title>
        <authorList>
            <consortium name="US DOE Joint Genome Institute (JGI-PGF)"/>
            <person name="Lucas S."/>
            <person name="Copeland A."/>
            <person name="Lapidus A."/>
            <person name="Glavina del Rio T."/>
            <person name="Dalin E."/>
            <person name="Tice H."/>
            <person name="Bruce D."/>
            <person name="Goodwin L."/>
            <person name="Pitluck S."/>
            <person name="Kyrpides N."/>
            <person name="Mavromatis K."/>
            <person name="Ivanova N."/>
            <person name="Mikhailova N."/>
            <person name="Sims D."/>
            <person name="Meincke L."/>
            <person name="Brettin T."/>
            <person name="Detter J.C."/>
            <person name="Han C."/>
            <person name="Larimer F."/>
            <person name="Land M."/>
            <person name="Hauser L."/>
            <person name="Markowitz V."/>
            <person name="Cheng J.F."/>
            <person name="Hugenholtz P."/>
            <person name="Woyke T."/>
            <person name="Wu D."/>
            <person name="Eisen J.A."/>
        </authorList>
    </citation>
    <scope>NUCLEOTIDE SEQUENCE [LARGE SCALE GENOMIC DNA]</scope>
    <source>
        <strain evidence="2">ATCC 33386 / NCTC 11300</strain>
    </source>
</reference>
<dbReference type="HOGENOM" id="CLU_145422_0_0_0"/>
<dbReference type="RefSeq" id="WP_012862935.1">
    <property type="nucleotide sequence ID" value="NC_013517.1"/>
</dbReference>
<proteinExistence type="predicted"/>
<dbReference type="AlphaFoldDB" id="D1AQU3"/>
<reference evidence="1 2" key="2">
    <citation type="journal article" date="2010" name="Stand. Genomic Sci.">
        <title>Complete genome sequence of Sebaldella termitidis type strain (NCTC 11300).</title>
        <authorList>
            <person name="Harmon-Smith M."/>
            <person name="Celia L."/>
            <person name="Chertkov O."/>
            <person name="Lapidus A."/>
            <person name="Copeland A."/>
            <person name="Glavina Del Rio T."/>
            <person name="Nolan M."/>
            <person name="Lucas S."/>
            <person name="Tice H."/>
            <person name="Cheng J.F."/>
            <person name="Han C."/>
            <person name="Detter J.C."/>
            <person name="Bruce D."/>
            <person name="Goodwin L."/>
            <person name="Pitluck S."/>
            <person name="Pati A."/>
            <person name="Liolios K."/>
            <person name="Ivanova N."/>
            <person name="Mavromatis K."/>
            <person name="Mikhailova N."/>
            <person name="Chen A."/>
            <person name="Palaniappan K."/>
            <person name="Land M."/>
            <person name="Hauser L."/>
            <person name="Chang Y.J."/>
            <person name="Jeffries C.D."/>
            <person name="Brettin T."/>
            <person name="Goker M."/>
            <person name="Beck B."/>
            <person name="Bristow J."/>
            <person name="Eisen J.A."/>
            <person name="Markowitz V."/>
            <person name="Hugenholtz P."/>
            <person name="Kyrpides N.C."/>
            <person name="Klenk H.P."/>
            <person name="Chen F."/>
        </authorList>
    </citation>
    <scope>NUCLEOTIDE SEQUENCE [LARGE SCALE GENOMIC DNA]</scope>
    <source>
        <strain evidence="2">ATCC 33386 / NCTC 11300</strain>
    </source>
</reference>
<name>D1AQU3_SEBTE</name>
<dbReference type="PROSITE" id="PS51257">
    <property type="entry name" value="PROKAR_LIPOPROTEIN"/>
    <property type="match status" value="1"/>
</dbReference>
<dbReference type="Proteomes" id="UP000000845">
    <property type="component" value="Chromosome"/>
</dbReference>
<sequence length="151" mass="17114">MKKRLLVLFLVLGVISFSTSCYIYEYEKKDGKVIFSQSIVPGGHTIKTNQVKKADLKTFEVLDKSEKVARDKKNFYYMGKLVKGIDGETVEVVNVETKNPDMGKKIVDGIEVTVRLSTAAHCFKPYITEVRDKNGNHLIMDIQSGMYELVE</sequence>
<dbReference type="InterPro" id="IPR027375">
    <property type="entry name" value="DKNYY"/>
</dbReference>
<dbReference type="Pfam" id="PF13644">
    <property type="entry name" value="DKNYY"/>
    <property type="match status" value="1"/>
</dbReference>
<evidence type="ECO:0008006" key="3">
    <source>
        <dbReference type="Google" id="ProtNLM"/>
    </source>
</evidence>
<dbReference type="EMBL" id="CP001739">
    <property type="protein sequence ID" value="ACZ10353.1"/>
    <property type="molecule type" value="Genomic_DNA"/>
</dbReference>
<evidence type="ECO:0000313" key="1">
    <source>
        <dbReference type="EMBL" id="ACZ10353.1"/>
    </source>
</evidence>
<evidence type="ECO:0000313" key="2">
    <source>
        <dbReference type="Proteomes" id="UP000000845"/>
    </source>
</evidence>